<organism evidence="7 8">
    <name type="scientific">Priapulus caudatus</name>
    <name type="common">Priapulid worm</name>
    <dbReference type="NCBI Taxonomy" id="37621"/>
    <lineage>
        <taxon>Eukaryota</taxon>
        <taxon>Metazoa</taxon>
        <taxon>Ecdysozoa</taxon>
        <taxon>Scalidophora</taxon>
        <taxon>Priapulida</taxon>
        <taxon>Priapulimorpha</taxon>
        <taxon>Priapulimorphida</taxon>
        <taxon>Priapulidae</taxon>
        <taxon>Priapulus</taxon>
    </lineage>
</organism>
<dbReference type="Gene3D" id="3.40.50.1100">
    <property type="match status" value="1"/>
</dbReference>
<evidence type="ECO:0000313" key="8">
    <source>
        <dbReference type="RefSeq" id="XP_014674577.1"/>
    </source>
</evidence>
<reference evidence="8" key="1">
    <citation type="submission" date="2025-08" db="UniProtKB">
        <authorList>
            <consortium name="RefSeq"/>
        </authorList>
    </citation>
    <scope>IDENTIFICATION</scope>
</reference>
<dbReference type="PANTHER" id="PTHR48078:SF14">
    <property type="entry name" value="L-SERINE AMMONIA-LYASE"/>
    <property type="match status" value="1"/>
</dbReference>
<dbReference type="Proteomes" id="UP000695022">
    <property type="component" value="Unplaced"/>
</dbReference>
<evidence type="ECO:0000259" key="6">
    <source>
        <dbReference type="Pfam" id="PF00291"/>
    </source>
</evidence>
<evidence type="ECO:0000256" key="4">
    <source>
        <dbReference type="ARBA" id="ARBA00041766"/>
    </source>
</evidence>
<dbReference type="GeneID" id="106814741"/>
<feature type="domain" description="Tryptophan synthase beta chain-like PALP" evidence="6">
    <location>
        <begin position="3"/>
        <end position="136"/>
    </location>
</feature>
<dbReference type="SUPFAM" id="SSF53686">
    <property type="entry name" value="Tryptophan synthase beta subunit-like PLP-dependent enzymes"/>
    <property type="match status" value="1"/>
</dbReference>
<protein>
    <recommendedName>
        <fullName evidence="4">L-serine deaminase</fullName>
    </recommendedName>
    <alternativeName>
        <fullName evidence="5">L-threonine dehydratase</fullName>
    </alternativeName>
</protein>
<keyword evidence="7" id="KW-1185">Reference proteome</keyword>
<dbReference type="InterPro" id="IPR036052">
    <property type="entry name" value="TrpB-like_PALP_sf"/>
</dbReference>
<evidence type="ECO:0000256" key="2">
    <source>
        <dbReference type="ARBA" id="ARBA00022898"/>
    </source>
</evidence>
<dbReference type="Pfam" id="PF00291">
    <property type="entry name" value="PALP"/>
    <property type="match status" value="1"/>
</dbReference>
<accession>A0ABM1EQV6</accession>
<dbReference type="RefSeq" id="XP_014674577.1">
    <property type="nucleotide sequence ID" value="XM_014819091.1"/>
</dbReference>
<evidence type="ECO:0000313" key="7">
    <source>
        <dbReference type="Proteomes" id="UP000695022"/>
    </source>
</evidence>
<sequence>MADIIVCAVGGGGILAGLAAAIKLSGHTSCRLYGVEPTGSQTMYQSFQHGCPVAMPVKTIASGLAPPFAGQHTFLHCRQFVDDIVLVADEEIISAMWKLYDGGLKVEPSGAAALAAVLTGKIPDVSGKNVVVVVSGGNVTPEELCGMK</sequence>
<dbReference type="PANTHER" id="PTHR48078">
    <property type="entry name" value="THREONINE DEHYDRATASE, MITOCHONDRIAL-RELATED"/>
    <property type="match status" value="1"/>
</dbReference>
<name>A0ABM1EQV6_PRICU</name>
<evidence type="ECO:0000256" key="1">
    <source>
        <dbReference type="ARBA" id="ARBA00001933"/>
    </source>
</evidence>
<dbReference type="InterPro" id="IPR050147">
    <property type="entry name" value="Ser/Thr_Dehydratase"/>
</dbReference>
<dbReference type="InterPro" id="IPR001926">
    <property type="entry name" value="TrpB-like_PALP"/>
</dbReference>
<evidence type="ECO:0000256" key="5">
    <source>
        <dbReference type="ARBA" id="ARBA00042605"/>
    </source>
</evidence>
<comment type="cofactor">
    <cofactor evidence="1">
        <name>pyridoxal 5'-phosphate</name>
        <dbReference type="ChEBI" id="CHEBI:597326"/>
    </cofactor>
</comment>
<evidence type="ECO:0000256" key="3">
    <source>
        <dbReference type="ARBA" id="ARBA00023239"/>
    </source>
</evidence>
<gene>
    <name evidence="8" type="primary">LOC106814741</name>
</gene>
<proteinExistence type="predicted"/>
<keyword evidence="2" id="KW-0663">Pyridoxal phosphate</keyword>
<keyword evidence="3" id="KW-0456">Lyase</keyword>